<gene>
    <name evidence="3" type="ORF">GKO32_12260</name>
</gene>
<dbReference type="GO" id="GO:0070626">
    <property type="term" value="F:(S)-2-(5-amino-1-(5-phospho-D-ribosyl)imidazole-4-carboxamido) succinate lyase (fumarate-forming) activity"/>
    <property type="evidence" value="ECO:0007669"/>
    <property type="project" value="TreeGrafter"/>
</dbReference>
<evidence type="ECO:0000313" key="4">
    <source>
        <dbReference type="Proteomes" id="UP000440096"/>
    </source>
</evidence>
<dbReference type="PANTHER" id="PTHR43172:SF1">
    <property type="entry name" value="ADENYLOSUCCINATE LYASE"/>
    <property type="match status" value="1"/>
</dbReference>
<keyword evidence="4" id="KW-1185">Reference proteome</keyword>
<evidence type="ECO:0000259" key="2">
    <source>
        <dbReference type="SMART" id="SM00998"/>
    </source>
</evidence>
<dbReference type="Gene3D" id="1.20.200.10">
    <property type="entry name" value="Fumarase/aspartase (Central domain)"/>
    <property type="match status" value="1"/>
</dbReference>
<reference evidence="3 4" key="1">
    <citation type="submission" date="2019-11" db="EMBL/GenBank/DDBJ databases">
        <title>Draft genome of Amycolatopsis RM579.</title>
        <authorList>
            <person name="Duangmal K."/>
            <person name="Mingma R."/>
        </authorList>
    </citation>
    <scope>NUCLEOTIDE SEQUENCE [LARGE SCALE GENOMIC DNA]</scope>
    <source>
        <strain evidence="3 4">RM579</strain>
    </source>
</reference>
<dbReference type="InterPro" id="IPR020557">
    <property type="entry name" value="Fumarate_lyase_CS"/>
</dbReference>
<dbReference type="SMART" id="SM00998">
    <property type="entry name" value="ADSL_C"/>
    <property type="match status" value="1"/>
</dbReference>
<accession>A0A6N7YP13</accession>
<organism evidence="3 4">
    <name type="scientific">Amycolatopsis pithecellobii</name>
    <dbReference type="NCBI Taxonomy" id="664692"/>
    <lineage>
        <taxon>Bacteria</taxon>
        <taxon>Bacillati</taxon>
        <taxon>Actinomycetota</taxon>
        <taxon>Actinomycetes</taxon>
        <taxon>Pseudonocardiales</taxon>
        <taxon>Pseudonocardiaceae</taxon>
        <taxon>Amycolatopsis</taxon>
    </lineage>
</organism>
<dbReference type="GO" id="GO:0044208">
    <property type="term" value="P:'de novo' AMP biosynthetic process"/>
    <property type="evidence" value="ECO:0007669"/>
    <property type="project" value="TreeGrafter"/>
</dbReference>
<dbReference type="InterPro" id="IPR019468">
    <property type="entry name" value="AdenyloSucc_lyase_C"/>
</dbReference>
<dbReference type="EMBL" id="WMBA01000014">
    <property type="protein sequence ID" value="MTD54747.1"/>
    <property type="molecule type" value="Genomic_DNA"/>
</dbReference>
<dbReference type="PRINTS" id="PR00149">
    <property type="entry name" value="FUMRATELYASE"/>
</dbReference>
<dbReference type="Proteomes" id="UP000440096">
    <property type="component" value="Unassembled WGS sequence"/>
</dbReference>
<dbReference type="OrthoDB" id="9768878at2"/>
<dbReference type="GO" id="GO:0004018">
    <property type="term" value="F:N6-(1,2-dicarboxyethyl)AMP AMP-lyase (fumarate-forming) activity"/>
    <property type="evidence" value="ECO:0007669"/>
    <property type="project" value="TreeGrafter"/>
</dbReference>
<dbReference type="InterPro" id="IPR022761">
    <property type="entry name" value="Fumarate_lyase_N"/>
</dbReference>
<dbReference type="InterPro" id="IPR000362">
    <property type="entry name" value="Fumarate_lyase_fam"/>
</dbReference>
<comment type="caution">
    <text evidence="3">The sequence shown here is derived from an EMBL/GenBank/DDBJ whole genome shotgun (WGS) entry which is preliminary data.</text>
</comment>
<dbReference type="Pfam" id="PF00206">
    <property type="entry name" value="Lyase_1"/>
    <property type="match status" value="1"/>
</dbReference>
<name>A0A6N7YP13_9PSEU</name>
<dbReference type="PANTHER" id="PTHR43172">
    <property type="entry name" value="ADENYLOSUCCINATE LYASE"/>
    <property type="match status" value="1"/>
</dbReference>
<protein>
    <submittedName>
        <fullName evidence="3">Adenylosuccinate lyase family protein</fullName>
    </submittedName>
</protein>
<dbReference type="CDD" id="cd01597">
    <property type="entry name" value="pCLME"/>
    <property type="match status" value="1"/>
</dbReference>
<dbReference type="Gene3D" id="1.10.40.30">
    <property type="entry name" value="Fumarase/aspartase (C-terminal domain)"/>
    <property type="match status" value="1"/>
</dbReference>
<keyword evidence="1 3" id="KW-0456">Lyase</keyword>
<dbReference type="PROSITE" id="PS00163">
    <property type="entry name" value="FUMARATE_LYASES"/>
    <property type="match status" value="1"/>
</dbReference>
<sequence>MEFDAPAACRHERSHITDSIFHGHSYATAASKRIFCDVCRYQRWLDVEAALAMTQGELGILPAKAAKDIEASARVELLDLDAVREDALRSGHSLIGLLRALRRVTPDDSGEYLHYGATTQDIQDTAQSLEIRDVLDELDQLLRSIVTSLVRLAERHGDALSLGRTHAQPALPMGFGVKLAGWIDEILRHAERVATMRPRVLTVQMFGAVGTMAGFGEHGPAVLSGCAARLGLGVPASSWHTARDRVAEYVSTLAMIAATLARIADEIRLLSRPEFAEVEEAWQHGEIGSSTMPHKRNPERCEQVVALARLCAGLVAPALMAMTGDGERDARALRVEWACVADAAHYCLAAATLTAGVLDGLRVDTHRLAANVRRAGDQLATERLMLALARKLGRQTAYERVYDLVQRAHADGRSVRAQLADDPTLAGLLDPVELDHVFDPMSHLGRSPQLTRRAVEAATSWLQKTSPW</sequence>
<dbReference type="FunFam" id="1.20.200.10:FF:000014">
    <property type="entry name" value="3-carboxy-cis,cis-muconate cycloisomerase"/>
    <property type="match status" value="1"/>
</dbReference>
<dbReference type="Pfam" id="PF10397">
    <property type="entry name" value="ADSL_C"/>
    <property type="match status" value="1"/>
</dbReference>
<dbReference type="SUPFAM" id="SSF48557">
    <property type="entry name" value="L-aspartase-like"/>
    <property type="match status" value="1"/>
</dbReference>
<dbReference type="InterPro" id="IPR008948">
    <property type="entry name" value="L-Aspartase-like"/>
</dbReference>
<evidence type="ECO:0000256" key="1">
    <source>
        <dbReference type="ARBA" id="ARBA00023239"/>
    </source>
</evidence>
<dbReference type="GO" id="GO:0005829">
    <property type="term" value="C:cytosol"/>
    <property type="evidence" value="ECO:0007669"/>
    <property type="project" value="TreeGrafter"/>
</dbReference>
<dbReference type="PRINTS" id="PR00145">
    <property type="entry name" value="ARGSUCLYASE"/>
</dbReference>
<proteinExistence type="predicted"/>
<feature type="domain" description="Adenylosuccinate lyase C-terminal" evidence="2">
    <location>
        <begin position="376"/>
        <end position="455"/>
    </location>
</feature>
<dbReference type="AlphaFoldDB" id="A0A6N7YP13"/>
<evidence type="ECO:0000313" key="3">
    <source>
        <dbReference type="EMBL" id="MTD54747.1"/>
    </source>
</evidence>
<dbReference type="RefSeq" id="WP_154756964.1">
    <property type="nucleotide sequence ID" value="NZ_WMBA01000014.1"/>
</dbReference>